<dbReference type="Proteomes" id="UP000324748">
    <property type="component" value="Unassembled WGS sequence"/>
</dbReference>
<sequence length="68" mass="7883">MSDHQKLLFPSNINNSNQKRDPEIQTPIANIQKEPHHHPFWKSFLRLSYTSQANRSAFQISYSVSGLT</sequence>
<evidence type="ECO:0000313" key="3">
    <source>
        <dbReference type="EMBL" id="KAA1126358.1"/>
    </source>
</evidence>
<protein>
    <submittedName>
        <fullName evidence="2">Uncharacterized protein</fullName>
    </submittedName>
</protein>
<dbReference type="AlphaFoldDB" id="A0A5B0PZX3"/>
<evidence type="ECO:0000313" key="5">
    <source>
        <dbReference type="Proteomes" id="UP000325313"/>
    </source>
</evidence>
<evidence type="ECO:0000256" key="1">
    <source>
        <dbReference type="SAM" id="MobiDB-lite"/>
    </source>
</evidence>
<organism evidence="2 4">
    <name type="scientific">Puccinia graminis f. sp. tritici</name>
    <dbReference type="NCBI Taxonomy" id="56615"/>
    <lineage>
        <taxon>Eukaryota</taxon>
        <taxon>Fungi</taxon>
        <taxon>Dikarya</taxon>
        <taxon>Basidiomycota</taxon>
        <taxon>Pucciniomycotina</taxon>
        <taxon>Pucciniomycetes</taxon>
        <taxon>Pucciniales</taxon>
        <taxon>Pucciniaceae</taxon>
        <taxon>Puccinia</taxon>
    </lineage>
</organism>
<evidence type="ECO:0000313" key="4">
    <source>
        <dbReference type="Proteomes" id="UP000324748"/>
    </source>
</evidence>
<proteinExistence type="predicted"/>
<name>A0A5B0PZX3_PUCGR</name>
<dbReference type="EMBL" id="VDEP01000172">
    <property type="protein sequence ID" value="KAA1126358.1"/>
    <property type="molecule type" value="Genomic_DNA"/>
</dbReference>
<accession>A0A5B0PZX3</accession>
<dbReference type="OrthoDB" id="1880850at2759"/>
<keyword evidence="4" id="KW-1185">Reference proteome</keyword>
<reference evidence="4 5" key="1">
    <citation type="submission" date="2019-05" db="EMBL/GenBank/DDBJ databases">
        <title>Emergence of the Ug99 lineage of the wheat stem rust pathogen through somatic hybridization.</title>
        <authorList>
            <person name="Li F."/>
            <person name="Upadhyaya N.M."/>
            <person name="Sperschneider J."/>
            <person name="Matny O."/>
            <person name="Nguyen-Phuc H."/>
            <person name="Mago R."/>
            <person name="Raley C."/>
            <person name="Miller M.E."/>
            <person name="Silverstein K.A.T."/>
            <person name="Henningsen E."/>
            <person name="Hirsch C.D."/>
            <person name="Visser B."/>
            <person name="Pretorius Z.A."/>
            <person name="Steffenson B.J."/>
            <person name="Schwessinger B."/>
            <person name="Dodds P.N."/>
            <person name="Figueroa M."/>
        </authorList>
    </citation>
    <scope>NUCLEOTIDE SEQUENCE [LARGE SCALE GENOMIC DNA]</scope>
    <source>
        <strain evidence="2">21-0</strain>
        <strain evidence="3 5">Ug99</strain>
    </source>
</reference>
<feature type="region of interest" description="Disordered" evidence="1">
    <location>
        <begin position="1"/>
        <end position="24"/>
    </location>
</feature>
<dbReference type="Proteomes" id="UP000325313">
    <property type="component" value="Unassembled WGS sequence"/>
</dbReference>
<dbReference type="EMBL" id="VSWC01000040">
    <property type="protein sequence ID" value="KAA1106456.1"/>
    <property type="molecule type" value="Genomic_DNA"/>
</dbReference>
<gene>
    <name evidence="2" type="ORF">PGT21_035180</name>
    <name evidence="3" type="ORF">PGTUg99_028762</name>
</gene>
<comment type="caution">
    <text evidence="2">The sequence shown here is derived from an EMBL/GenBank/DDBJ whole genome shotgun (WGS) entry which is preliminary data.</text>
</comment>
<evidence type="ECO:0000313" key="2">
    <source>
        <dbReference type="EMBL" id="KAA1106456.1"/>
    </source>
</evidence>